<dbReference type="EMBL" id="JAJOMB010000019">
    <property type="protein sequence ID" value="MCD5314966.1"/>
    <property type="molecule type" value="Genomic_DNA"/>
</dbReference>
<keyword evidence="2" id="KW-1133">Transmembrane helix</keyword>
<dbReference type="Proteomes" id="UP001138997">
    <property type="component" value="Unassembled WGS sequence"/>
</dbReference>
<gene>
    <name evidence="3" type="ORF">LR394_29090</name>
</gene>
<feature type="transmembrane region" description="Helical" evidence="2">
    <location>
        <begin position="31"/>
        <end position="47"/>
    </location>
</feature>
<evidence type="ECO:0000256" key="1">
    <source>
        <dbReference type="SAM" id="MobiDB-lite"/>
    </source>
</evidence>
<evidence type="ECO:0000313" key="3">
    <source>
        <dbReference type="EMBL" id="MCD5314966.1"/>
    </source>
</evidence>
<reference evidence="3" key="1">
    <citation type="submission" date="2021-11" db="EMBL/GenBank/DDBJ databases">
        <title>Streptomyces corallinus and Kineosporia corallina sp. nov., two new coral-derived marine actinobacteria.</title>
        <authorList>
            <person name="Buangrab K."/>
            <person name="Sutthacheep M."/>
            <person name="Yeemin T."/>
            <person name="Harunari E."/>
            <person name="Igarashi Y."/>
            <person name="Sripreechasak P."/>
            <person name="Kanchanasin P."/>
            <person name="Tanasupawat S."/>
            <person name="Phongsopitanun W."/>
        </authorList>
    </citation>
    <scope>NUCLEOTIDE SEQUENCE</scope>
    <source>
        <strain evidence="3">JCM 31032</strain>
    </source>
</reference>
<dbReference type="AlphaFoldDB" id="A0A9X1SWM7"/>
<keyword evidence="4" id="KW-1185">Reference proteome</keyword>
<dbReference type="RefSeq" id="WP_231447772.1">
    <property type="nucleotide sequence ID" value="NZ_JAJOMB010000019.1"/>
</dbReference>
<name>A0A9X1SWM7_9ACTN</name>
<feature type="transmembrane region" description="Helical" evidence="2">
    <location>
        <begin position="53"/>
        <end position="73"/>
    </location>
</feature>
<accession>A0A9X1SWM7</accession>
<keyword evidence="2" id="KW-0472">Membrane</keyword>
<evidence type="ECO:0000256" key="2">
    <source>
        <dbReference type="SAM" id="Phobius"/>
    </source>
</evidence>
<protein>
    <submittedName>
        <fullName evidence="3">Uncharacterized protein</fullName>
    </submittedName>
</protein>
<feature type="region of interest" description="Disordered" evidence="1">
    <location>
        <begin position="107"/>
        <end position="138"/>
    </location>
</feature>
<evidence type="ECO:0000313" key="4">
    <source>
        <dbReference type="Proteomes" id="UP001138997"/>
    </source>
</evidence>
<sequence length="461" mass="48787">MAGAKGRTAGRPDIWSRLAALWQDARVKRRLAVGTAAATLTGILASLGDAAGLPVLVAAAGVLVAGVLFPTVGQVRYRHLTGSASAVLALASLGLLGASFVSEAGEPSGGRFADQGSSSAGAATDEDVAPGTADPDLSVQVSWDGENQNLCQQVITEHDDITQVPAPPPEVIGAKRAWTLEADAVDGGDSHLTIKVQGSGEDAIVLEGLGVRILHEAEPSGKAVYGLGEGCGAPVVPARFSVDLDQRPVPRVVAQPREDPDVPPQPAKDFPLQVTQSEAEYLLLDATAVTCDCTWEAVLRYSRAGVQQPEISIRDENGRPFRTSGLPVGSPGFLDDGAGNWISVGPVSDERMYVADMWTPALALYKPQELQITDDSSLEVENLNWSAWTGEEAVGLGVARLNTRVPDCTEGRDERHPVRIILSGEAMCEDKRFFTSLVVHWRSEVPEGIPQDFEYRSGSPC</sequence>
<keyword evidence="2" id="KW-0812">Transmembrane</keyword>
<comment type="caution">
    <text evidence="3">The sequence shown here is derived from an EMBL/GenBank/DDBJ whole genome shotgun (WGS) entry which is preliminary data.</text>
</comment>
<organism evidence="3 4">
    <name type="scientific">Kineosporia babensis</name>
    <dbReference type="NCBI Taxonomy" id="499548"/>
    <lineage>
        <taxon>Bacteria</taxon>
        <taxon>Bacillati</taxon>
        <taxon>Actinomycetota</taxon>
        <taxon>Actinomycetes</taxon>
        <taxon>Kineosporiales</taxon>
        <taxon>Kineosporiaceae</taxon>
        <taxon>Kineosporia</taxon>
    </lineage>
</organism>
<proteinExistence type="predicted"/>
<feature type="transmembrane region" description="Helical" evidence="2">
    <location>
        <begin position="80"/>
        <end position="101"/>
    </location>
</feature>